<keyword evidence="2" id="KW-0843">Virulence</keyword>
<accession>A0ABN6GSA1</accession>
<dbReference type="Gene3D" id="2.40.128.130">
    <property type="entry name" value="Autotransporter beta-domain"/>
    <property type="match status" value="1"/>
</dbReference>
<dbReference type="SUPFAM" id="SSF51126">
    <property type="entry name" value="Pectin lyase-like"/>
    <property type="match status" value="2"/>
</dbReference>
<dbReference type="PANTHER" id="PTHR35037">
    <property type="entry name" value="C-TERMINAL REGION OF AIDA-LIKE PROTEIN"/>
    <property type="match status" value="1"/>
</dbReference>
<feature type="domain" description="Autotransporter" evidence="3">
    <location>
        <begin position="980"/>
        <end position="1269"/>
    </location>
</feature>
<dbReference type="SUPFAM" id="SSF103515">
    <property type="entry name" value="Autotransporter"/>
    <property type="match status" value="1"/>
</dbReference>
<proteinExistence type="predicted"/>
<gene>
    <name evidence="4" type="ORF">STNY_R21980</name>
</gene>
<dbReference type="CDD" id="cd01344">
    <property type="entry name" value="PL2_Passenger_AT"/>
    <property type="match status" value="1"/>
</dbReference>
<protein>
    <submittedName>
        <fullName evidence="4">Autotransporter outer membrane beta-barrel domain-containing protein</fullName>
    </submittedName>
</protein>
<keyword evidence="1" id="KW-0732">Signal</keyword>
<evidence type="ECO:0000313" key="5">
    <source>
        <dbReference type="Proteomes" id="UP000825066"/>
    </source>
</evidence>
<dbReference type="NCBIfam" id="TIGR02601">
    <property type="entry name" value="autotrns_rpt"/>
    <property type="match status" value="5"/>
</dbReference>
<sequence length="1269" mass="128985">MNKIHSIVWNAAAGRWVVASEFATRRRRTHAGSRTVLRPLQLAVAVALAWGGAAGAETLQFPGAPVDVADGTRVVEDIIVANGATGVVVGNGGTLVQQGNTFYIGGTANRATQNLDLSGLSHYVFDNASLDFNVGGRVMGGSRDQTGATTGTVVLASDTNLIRASHLGIGDVGRNISAAATNQGTVRLGQNNTINADSITLGGNQSGGTLVFQDSVTDGTLTLRGSDGESAVGTWNIGTGNSSNYTGATGTVDLRRGVLDAKVDALNIAGAPYGDATATGTLSLGRGVLEANTIMIGERSSTAGNGGSNGRLSIGEGGTVLANAITLGNRTGTRGTVSSNITLDGGALHAGSILAGAGAGTRVITFNDGVLGNRAAGQDTQVDVPVVLAASGEHAFRVDGNDAVMTVSGQVSGNAGTLTKTGEGVLALTGANTYSGSTRVDQGLIRFQSGSNLGTGSIVLDGGGLQWAAGSDEDISARLEVLGTAGAVLDTNGNAVTLATALHGEGGQLIKRGEGALTLTADNTHTGVTHIEQGELVLGDGGAAGNVAGDIVNNARLTLNRGDRMSLSANIAGSGELLQAGGGTVVLSGDVAHSGGTRVAAGTLQIGDGGSRGTLGGDVSLAGGTYLDVDRNDTFQLSARVAGDGALRQIGSGTTVLDADHRYAGGTFIVAGALRLGNGGTSGSVTGAIDNHGWLEFNRSDDVLLDNAVSGTGGLVQMGTGTLRIADDQAYTGATRVLAGALQVDGSIRSATEVASNAMLSGNGTIHGDVVNAGVIRPGSGTDYGRLTIQGNYVGQQGQLELNTWLADDASPSSQLVIDGGSASGSTTVRVHNTSGTEGHTVGDGILVVAAINGATTSADAFKLGNYARNGAFGYGLFRGDLEGKSAENWYLRNAFVVQPPVDPTDPVNPTDPIKPVDPTDPVNPIDPINPVNPTNPVPPVALPIFGRELATYGTVQPLARELGALAMGNRRDRAQAAAAGDRPHAAWVRVATRDLHNRYESMVAPEAKGRLNALQVGSDFWQAAPSAGARWQAGGYLSHASSNVQVDGIYTNDERTRYVRGATGNVELQATSAGLTLTGTGSRGGYLDAVVQLTRYGGSANAGPVRLNTRGDGYLASLEAGYPFVMQAGTGQFTLQPEVQLVWQKVRFDAGQDAAGQVSLGSTQGLSGRLGINGSWQFQSAGGVQWAPYLAADVWHESDARSAVTYAGKDQIPLEAGGNRASLSAGVNVRLNERFNLQISGGRERSMGNGSGASREGAFGNLGLQVRW</sequence>
<dbReference type="Proteomes" id="UP000825066">
    <property type="component" value="Chromosome"/>
</dbReference>
<dbReference type="Pfam" id="PF13018">
    <property type="entry name" value="ESPR"/>
    <property type="match status" value="1"/>
</dbReference>
<dbReference type="Pfam" id="PF18883">
    <property type="entry name" value="AC_1"/>
    <property type="match status" value="1"/>
</dbReference>
<dbReference type="InterPro" id="IPR013425">
    <property type="entry name" value="Autotrns_rpt"/>
</dbReference>
<dbReference type="Gene3D" id="2.160.20.20">
    <property type="match status" value="1"/>
</dbReference>
<dbReference type="RefSeq" id="WP_130768043.1">
    <property type="nucleotide sequence ID" value="NZ_AP024684.1"/>
</dbReference>
<evidence type="ECO:0000259" key="3">
    <source>
        <dbReference type="PROSITE" id="PS51208"/>
    </source>
</evidence>
<keyword evidence="5" id="KW-1185">Reference proteome</keyword>
<dbReference type="EMBL" id="AP024684">
    <property type="protein sequence ID" value="BCX43999.1"/>
    <property type="molecule type" value="Genomic_DNA"/>
</dbReference>
<dbReference type="InterPro" id="IPR036709">
    <property type="entry name" value="Autotransporte_beta_dom_sf"/>
</dbReference>
<dbReference type="InterPro" id="IPR006315">
    <property type="entry name" value="OM_autotransptr_brl_dom"/>
</dbReference>
<dbReference type="InterPro" id="IPR011050">
    <property type="entry name" value="Pectin_lyase_fold/virulence"/>
</dbReference>
<organism evidence="4 5">
    <name type="scientific">Stenotrophomonas pavanii</name>
    <dbReference type="NCBI Taxonomy" id="487698"/>
    <lineage>
        <taxon>Bacteria</taxon>
        <taxon>Pseudomonadati</taxon>
        <taxon>Pseudomonadota</taxon>
        <taxon>Gammaproteobacteria</taxon>
        <taxon>Lysobacterales</taxon>
        <taxon>Lysobacteraceae</taxon>
        <taxon>Stenotrophomonas</taxon>
    </lineage>
</organism>
<reference evidence="4 5" key="1">
    <citation type="submission" date="2021-05" db="EMBL/GenBank/DDBJ databases">
        <title>Complete Genome Sequence of Stenotrophomonas pavanii strain Y.</title>
        <authorList>
            <person name="Dohra H."/>
            <person name="Mohad Din A.R.J."/>
            <person name="Suzuki K."/>
            <person name="Fatma A."/>
            <person name="Honjyo M."/>
            <person name="Nishimura T."/>
            <person name="Moriuch R."/>
            <person name="Masuda K."/>
            <person name="Minoura A."/>
            <person name="Tashiro Y."/>
            <person name="Futamata H."/>
        </authorList>
    </citation>
    <scope>NUCLEOTIDE SEQUENCE [LARGE SCALE GENOMIC DNA]</scope>
    <source>
        <strain evidence="5">Y</strain>
    </source>
</reference>
<name>A0ABN6GSA1_9GAMM</name>
<dbReference type="InterPro" id="IPR005546">
    <property type="entry name" value="Autotransporte_beta"/>
</dbReference>
<dbReference type="InterPro" id="IPR012332">
    <property type="entry name" value="Autotransporter_pectin_lyase_C"/>
</dbReference>
<dbReference type="NCBIfam" id="TIGR01414">
    <property type="entry name" value="autotrans_barl"/>
    <property type="match status" value="1"/>
</dbReference>
<dbReference type="PANTHER" id="PTHR35037:SF3">
    <property type="entry name" value="C-TERMINAL REGION OF AIDA-LIKE PROTEIN"/>
    <property type="match status" value="1"/>
</dbReference>
<dbReference type="InterPro" id="IPR043990">
    <property type="entry name" value="AC_1"/>
</dbReference>
<evidence type="ECO:0000256" key="1">
    <source>
        <dbReference type="ARBA" id="ARBA00022729"/>
    </source>
</evidence>
<dbReference type="InterPro" id="IPR024973">
    <property type="entry name" value="ESPR"/>
</dbReference>
<evidence type="ECO:0000256" key="2">
    <source>
        <dbReference type="ARBA" id="ARBA00023026"/>
    </source>
</evidence>
<dbReference type="Pfam" id="PF12951">
    <property type="entry name" value="PATR"/>
    <property type="match status" value="5"/>
</dbReference>
<evidence type="ECO:0000313" key="4">
    <source>
        <dbReference type="EMBL" id="BCX43999.1"/>
    </source>
</evidence>
<dbReference type="InterPro" id="IPR051551">
    <property type="entry name" value="Autotransporter_adhesion"/>
</dbReference>
<dbReference type="PROSITE" id="PS51208">
    <property type="entry name" value="AUTOTRANSPORTER"/>
    <property type="match status" value="1"/>
</dbReference>
<dbReference type="SMART" id="SM00869">
    <property type="entry name" value="Autotransporter"/>
    <property type="match status" value="1"/>
</dbReference>